<proteinExistence type="predicted"/>
<accession>A0A6J4JER3</accession>
<reference evidence="1" key="1">
    <citation type="submission" date="2020-02" db="EMBL/GenBank/DDBJ databases">
        <authorList>
            <person name="Meier V. D."/>
        </authorList>
    </citation>
    <scope>NUCLEOTIDE SEQUENCE</scope>
    <source>
        <strain evidence="1">AVDCRST_MAG93</strain>
    </source>
</reference>
<organism evidence="1">
    <name type="scientific">uncultured Chloroflexia bacterium</name>
    <dbReference type="NCBI Taxonomy" id="1672391"/>
    <lineage>
        <taxon>Bacteria</taxon>
        <taxon>Bacillati</taxon>
        <taxon>Chloroflexota</taxon>
        <taxon>Chloroflexia</taxon>
        <taxon>environmental samples</taxon>
    </lineage>
</organism>
<gene>
    <name evidence="1" type="ORF">AVDCRST_MAG93-2957</name>
</gene>
<evidence type="ECO:0000313" key="1">
    <source>
        <dbReference type="EMBL" id="CAA9277213.1"/>
    </source>
</evidence>
<protein>
    <submittedName>
        <fullName evidence="1">Uncharacterized protein</fullName>
    </submittedName>
</protein>
<dbReference type="AlphaFoldDB" id="A0A6J4JER3"/>
<sequence>MRSYEKLRASALRTLSPYPDAYDAVLDEVHELAFRCYAYQLRYAQEQNRRSRDYPTYPDPHDLAFRETSSLYAALMLELRRDGLRGLARELRGDYRALRAANV</sequence>
<dbReference type="EMBL" id="CADCTR010001013">
    <property type="protein sequence ID" value="CAA9277213.1"/>
    <property type="molecule type" value="Genomic_DNA"/>
</dbReference>
<name>A0A6J4JER3_9CHLR</name>